<evidence type="ECO:0000256" key="1">
    <source>
        <dbReference type="SAM" id="MobiDB-lite"/>
    </source>
</evidence>
<accession>A0A6H5H0P5</accession>
<name>A0A6H5H0P5_9HEMI</name>
<sequence>MKVFAAGRNISLPHRSRHGRRKRADKETGGCPKRREVEANGGGPGTGACAFRSKRCINSAPKARNDEGVGHSLSADVDDNDHDAEANYRKVSARIQPFRDPFCRYGPASGRPPLRQIEPGNCLAAGAPRYGVPVCRPDHQHLHRSLATEPIRRCSGYPATSDLI</sequence>
<dbReference type="AlphaFoldDB" id="A0A6H5H0P5"/>
<evidence type="ECO:0000313" key="2">
    <source>
        <dbReference type="EMBL" id="CAB0008902.1"/>
    </source>
</evidence>
<dbReference type="Proteomes" id="UP000479000">
    <property type="component" value="Unassembled WGS sequence"/>
</dbReference>
<evidence type="ECO:0000313" key="3">
    <source>
        <dbReference type="Proteomes" id="UP000479000"/>
    </source>
</evidence>
<feature type="compositionally biased region" description="Basic and acidic residues" evidence="1">
    <location>
        <begin position="24"/>
        <end position="38"/>
    </location>
</feature>
<feature type="region of interest" description="Disordered" evidence="1">
    <location>
        <begin position="61"/>
        <end position="81"/>
    </location>
</feature>
<protein>
    <submittedName>
        <fullName evidence="2">Uncharacterized protein</fullName>
    </submittedName>
</protein>
<organism evidence="2 3">
    <name type="scientific">Nesidiocoris tenuis</name>
    <dbReference type="NCBI Taxonomy" id="355587"/>
    <lineage>
        <taxon>Eukaryota</taxon>
        <taxon>Metazoa</taxon>
        <taxon>Ecdysozoa</taxon>
        <taxon>Arthropoda</taxon>
        <taxon>Hexapoda</taxon>
        <taxon>Insecta</taxon>
        <taxon>Pterygota</taxon>
        <taxon>Neoptera</taxon>
        <taxon>Paraneoptera</taxon>
        <taxon>Hemiptera</taxon>
        <taxon>Heteroptera</taxon>
        <taxon>Panheteroptera</taxon>
        <taxon>Cimicomorpha</taxon>
        <taxon>Miridae</taxon>
        <taxon>Dicyphina</taxon>
        <taxon>Nesidiocoris</taxon>
    </lineage>
</organism>
<dbReference type="EMBL" id="CADCXU010021112">
    <property type="protein sequence ID" value="CAB0008902.1"/>
    <property type="molecule type" value="Genomic_DNA"/>
</dbReference>
<feature type="compositionally biased region" description="Basic residues" evidence="1">
    <location>
        <begin position="14"/>
        <end position="23"/>
    </location>
</feature>
<reference evidence="2 3" key="1">
    <citation type="submission" date="2020-02" db="EMBL/GenBank/DDBJ databases">
        <authorList>
            <person name="Ferguson B K."/>
        </authorList>
    </citation>
    <scope>NUCLEOTIDE SEQUENCE [LARGE SCALE GENOMIC DNA]</scope>
</reference>
<feature type="region of interest" description="Disordered" evidence="1">
    <location>
        <begin position="1"/>
        <end position="45"/>
    </location>
</feature>
<proteinExistence type="predicted"/>
<gene>
    <name evidence="2" type="ORF">NTEN_LOCUS14108</name>
</gene>
<keyword evidence="3" id="KW-1185">Reference proteome</keyword>